<keyword evidence="2" id="KW-1185">Reference proteome</keyword>
<reference evidence="1 2" key="1">
    <citation type="submission" date="2015-11" db="EMBL/GenBank/DDBJ databases">
        <title>Genomic analysis of 38 Legionella species identifies large and diverse effector repertoires.</title>
        <authorList>
            <person name="Burstein D."/>
            <person name="Amaro F."/>
            <person name="Zusman T."/>
            <person name="Lifshitz Z."/>
            <person name="Cohen O."/>
            <person name="Gilbert J.A."/>
            <person name="Pupko T."/>
            <person name="Shuman H.A."/>
            <person name="Segal G."/>
        </authorList>
    </citation>
    <scope>NUCLEOTIDE SEQUENCE [LARGE SCALE GENOMIC DNA]</scope>
    <source>
        <strain evidence="1 2">ATCC 49655</strain>
    </source>
</reference>
<dbReference type="OrthoDB" id="5652553at2"/>
<dbReference type="PATRIC" id="fig|1122169.6.peg.2732"/>
<dbReference type="EMBL" id="LNYW01000066">
    <property type="protein sequence ID" value="KTD57538.1"/>
    <property type="molecule type" value="Genomic_DNA"/>
</dbReference>
<dbReference type="AlphaFoldDB" id="A0A0W0YKZ2"/>
<organism evidence="1 2">
    <name type="scientific">Legionella shakespearei DSM 23087</name>
    <dbReference type="NCBI Taxonomy" id="1122169"/>
    <lineage>
        <taxon>Bacteria</taxon>
        <taxon>Pseudomonadati</taxon>
        <taxon>Pseudomonadota</taxon>
        <taxon>Gammaproteobacteria</taxon>
        <taxon>Legionellales</taxon>
        <taxon>Legionellaceae</taxon>
        <taxon>Legionella</taxon>
    </lineage>
</organism>
<sequence length="507" mass="56119">MSNVGKRKNLLDLLQTDNSETGGGDPSVDIILKALDNDFAKSRESWNIKKMLNALNEALYVALKAEKNDQVTIVCDQTIKLLNTEPERFIEALGKPIEAGAFRGENSVYFWMDQLYSAVLVAQEEAPIVNILVVLRNIFKKAPEEFCRFLMSPVSENNAEVSNGLLLFTRILAHISQLAYKYPSRFLIADFFNECVMSSPHVIGLGLFGEMAGGSFKGKSPLYMVVDALKKAAVDDPFLVNLICDIIIDLKQKHHEPLLKTLGKISESGPYEGKCSLHTILTTLISSAYIKNKPEIADKLINMLQVLWERNTERMGALLTKPIETGEAVGQNGVLMLVRALTAMLDNQMDPALLVPFLDHLFSVHPDGLAQALIQKAPDTRRAYNNVSALQQLLYFMPHQTWVRALVENLASSSAASQLIGSLSEPQRTLFLEVFSAKHNLSQKEMALLLKLLPDEPVTGAAGEHDLNVGDLISRIRAGAYPNSFFSAAVPDEPPIEKQHVTHLTNK</sequence>
<gene>
    <name evidence="1" type="ORF">Lsha_2379</name>
</gene>
<dbReference type="Proteomes" id="UP000054600">
    <property type="component" value="Unassembled WGS sequence"/>
</dbReference>
<name>A0A0W0YKZ2_9GAMM</name>
<proteinExistence type="predicted"/>
<protein>
    <submittedName>
        <fullName evidence="1">Uncharacterized protein</fullName>
    </submittedName>
</protein>
<dbReference type="eggNOG" id="ENOG5030Y6A">
    <property type="taxonomic scope" value="Bacteria"/>
</dbReference>
<evidence type="ECO:0000313" key="1">
    <source>
        <dbReference type="EMBL" id="KTD57538.1"/>
    </source>
</evidence>
<evidence type="ECO:0000313" key="2">
    <source>
        <dbReference type="Proteomes" id="UP000054600"/>
    </source>
</evidence>
<comment type="caution">
    <text evidence="1">The sequence shown here is derived from an EMBL/GenBank/DDBJ whole genome shotgun (WGS) entry which is preliminary data.</text>
</comment>
<accession>A0A0W0YKZ2</accession>
<dbReference type="RefSeq" id="WP_018576108.1">
    <property type="nucleotide sequence ID" value="NZ_KB892382.1"/>
</dbReference>